<dbReference type="InterPro" id="IPR018968">
    <property type="entry name" value="Phasin"/>
</dbReference>
<name>A0A0C1YKB5_9BURK</name>
<protein>
    <recommendedName>
        <fullName evidence="2">Phasin domain-containing protein</fullName>
    </recommendedName>
</protein>
<evidence type="ECO:0000256" key="1">
    <source>
        <dbReference type="SAM" id="MobiDB-lite"/>
    </source>
</evidence>
<organism evidence="3 4">
    <name type="scientific">Noviherbaspirillum autotrophicum</name>
    <dbReference type="NCBI Taxonomy" id="709839"/>
    <lineage>
        <taxon>Bacteria</taxon>
        <taxon>Pseudomonadati</taxon>
        <taxon>Pseudomonadota</taxon>
        <taxon>Betaproteobacteria</taxon>
        <taxon>Burkholderiales</taxon>
        <taxon>Oxalobacteraceae</taxon>
        <taxon>Noviherbaspirillum</taxon>
    </lineage>
</organism>
<feature type="domain" description="Phasin" evidence="2">
    <location>
        <begin position="3"/>
        <end position="96"/>
    </location>
</feature>
<reference evidence="3 4" key="1">
    <citation type="submission" date="2014-12" db="EMBL/GenBank/DDBJ databases">
        <title>Denitrispirillum autotrophicum gen. nov., sp. nov., Denitrifying, Facultatively Autotrophic Bacteria Isolated from Rice Paddy Soil.</title>
        <authorList>
            <person name="Ishii S."/>
            <person name="Ashida N."/>
            <person name="Ohno H."/>
            <person name="Otsuka S."/>
            <person name="Yokota A."/>
            <person name="Senoo K."/>
        </authorList>
    </citation>
    <scope>NUCLEOTIDE SEQUENCE [LARGE SCALE GENOMIC DNA]</scope>
    <source>
        <strain evidence="3 4">TSA66</strain>
    </source>
</reference>
<dbReference type="Proteomes" id="UP000031572">
    <property type="component" value="Unassembled WGS sequence"/>
</dbReference>
<comment type="caution">
    <text evidence="3">The sequence shown here is derived from an EMBL/GenBank/DDBJ whole genome shotgun (WGS) entry which is preliminary data.</text>
</comment>
<sequence>MVNMYQTQLEASRRFADAIFAGTEKIDRVVIGATHRAFNEQLRFAQAMSNMRDPRNVGTTFQSSLLSRNPDDAVNYQKEIMRIFAEMQNEIGRSMQDYIEQLGSNTVTNTAVPLGVSQAQANDAVFNPMTSMFSVWESAFKEVAELAKKNMVAARSAIDNAATKTREGADTIATAAGASVRDMATSAADMARHTTNAIEKNAVIVTEGNAGIEEKRGPTITGPTPVGGGKRK</sequence>
<evidence type="ECO:0000313" key="4">
    <source>
        <dbReference type="Proteomes" id="UP000031572"/>
    </source>
</evidence>
<proteinExistence type="predicted"/>
<gene>
    <name evidence="3" type="ORF">TSA66_08760</name>
</gene>
<evidence type="ECO:0000259" key="2">
    <source>
        <dbReference type="Pfam" id="PF09361"/>
    </source>
</evidence>
<accession>A0A0C1YKB5</accession>
<dbReference type="EMBL" id="JWJG01000028">
    <property type="protein sequence ID" value="KIF80892.1"/>
    <property type="molecule type" value="Genomic_DNA"/>
</dbReference>
<dbReference type="AlphaFoldDB" id="A0A0C1YKB5"/>
<feature type="region of interest" description="Disordered" evidence="1">
    <location>
        <begin position="213"/>
        <end position="232"/>
    </location>
</feature>
<evidence type="ECO:0000313" key="3">
    <source>
        <dbReference type="EMBL" id="KIF80892.1"/>
    </source>
</evidence>
<dbReference type="Pfam" id="PF09361">
    <property type="entry name" value="Phasin_2"/>
    <property type="match status" value="1"/>
</dbReference>
<keyword evidence="4" id="KW-1185">Reference proteome</keyword>